<dbReference type="PROSITE" id="PS51446">
    <property type="entry name" value="PACIFASTIN"/>
    <property type="match status" value="2"/>
</dbReference>
<feature type="chain" id="PRO_5018152185" evidence="8">
    <location>
        <begin position="30"/>
        <end position="201"/>
    </location>
</feature>
<keyword evidence="2" id="KW-0964">Secreted</keyword>
<evidence type="ECO:0000256" key="8">
    <source>
        <dbReference type="SAM" id="SignalP"/>
    </source>
</evidence>
<keyword evidence="8" id="KW-0732">Signal</keyword>
<evidence type="ECO:0000256" key="5">
    <source>
        <dbReference type="ARBA" id="ARBA00023157"/>
    </source>
</evidence>
<evidence type="ECO:0000256" key="7">
    <source>
        <dbReference type="PROSITE-ProRule" id="PRU00776"/>
    </source>
</evidence>
<feature type="disulfide bond" evidence="7">
    <location>
        <begin position="94"/>
        <end position="104"/>
    </location>
</feature>
<name>A0A2K8JNQ7_9HEMI</name>
<feature type="site" description="Reactive bond" evidence="7">
    <location>
        <begin position="57"/>
        <end position="58"/>
    </location>
</feature>
<keyword evidence="3 7" id="KW-0646">Protease inhibitor</keyword>
<evidence type="ECO:0000256" key="6">
    <source>
        <dbReference type="ARBA" id="ARBA00029459"/>
    </source>
</evidence>
<comment type="similarity">
    <text evidence="6 7">Belongs to the protease inhibitor I19 family.</text>
</comment>
<dbReference type="Pfam" id="PF05375">
    <property type="entry name" value="Pacifastin_I"/>
    <property type="match status" value="3"/>
</dbReference>
<reference evidence="10" key="1">
    <citation type="journal article" date="2018" name="Cell. Mol. Life Sci.">
        <title>Giant fish-killing water bug reveals ancient and dynamic venom evolution in Heteroptera.</title>
        <authorList>
            <person name="Walker A.A."/>
            <person name="Hernandez-Vargas M.J."/>
            <person name="Corzo G."/>
            <person name="Fry B.G."/>
            <person name="King G.F."/>
        </authorList>
    </citation>
    <scope>NUCLEOTIDE SEQUENCE</scope>
</reference>
<feature type="signal peptide" evidence="8">
    <location>
        <begin position="1"/>
        <end position="29"/>
    </location>
</feature>
<dbReference type="InterPro" id="IPR008037">
    <property type="entry name" value="Pacifastin_dom"/>
</dbReference>
<accession>A0A2K8JNQ7</accession>
<keyword evidence="4 7" id="KW-0722">Serine protease inhibitor</keyword>
<organism evidence="10">
    <name type="scientific">Lethocerus distinctifemur</name>
    <dbReference type="NCBI Taxonomy" id="280095"/>
    <lineage>
        <taxon>Eukaryota</taxon>
        <taxon>Metazoa</taxon>
        <taxon>Ecdysozoa</taxon>
        <taxon>Arthropoda</taxon>
        <taxon>Hexapoda</taxon>
        <taxon>Insecta</taxon>
        <taxon>Pterygota</taxon>
        <taxon>Neoptera</taxon>
        <taxon>Paraneoptera</taxon>
        <taxon>Hemiptera</taxon>
        <taxon>Heteroptera</taxon>
        <taxon>Panheteroptera</taxon>
        <taxon>Nepomorpha</taxon>
        <taxon>Belostomatidae</taxon>
        <taxon>Lethocerinae</taxon>
        <taxon>Lethocerus</taxon>
    </lineage>
</organism>
<sequence>MHSNQARDTVMNRFTVLFLFSVCLAVGYAAECQVGETKQEECNSCICTEQGDFACTRKMCLPPHVKVRREISVPDPEEKQCEQGAEWKQGCNRCFCTELGEPVCTRKGCTRMPPAPVDKGSPRSVVTTCQPGTKWMEDCFECLCIEDGTPVCLRMPCKTQERPKRSPKPSGKCTPRAEWMEGDMHCFCSEGGDPYCVPKNS</sequence>
<feature type="domain" description="Pacifastin" evidence="9">
    <location>
        <begin position="78"/>
        <end position="112"/>
    </location>
</feature>
<dbReference type="GO" id="GO:0005576">
    <property type="term" value="C:extracellular region"/>
    <property type="evidence" value="ECO:0007669"/>
    <property type="project" value="UniProtKB-SubCell"/>
</dbReference>
<evidence type="ECO:0000256" key="3">
    <source>
        <dbReference type="ARBA" id="ARBA00022690"/>
    </source>
</evidence>
<feature type="disulfide bond" evidence="7">
    <location>
        <begin position="45"/>
        <end position="55"/>
    </location>
</feature>
<feature type="disulfide bond" evidence="7">
    <location>
        <begin position="81"/>
        <end position="96"/>
    </location>
</feature>
<evidence type="ECO:0000259" key="9">
    <source>
        <dbReference type="PROSITE" id="PS51446"/>
    </source>
</evidence>
<proteinExistence type="evidence at transcript level"/>
<evidence type="ECO:0000313" key="10">
    <source>
        <dbReference type="EMBL" id="ATU82506.1"/>
    </source>
</evidence>
<comment type="subcellular location">
    <subcellularLocation>
        <location evidence="1">Secreted</location>
    </subcellularLocation>
</comment>
<feature type="site" description="Reactive bond" evidence="7">
    <location>
        <begin position="106"/>
        <end position="107"/>
    </location>
</feature>
<keyword evidence="5 7" id="KW-1015">Disulfide bond</keyword>
<feature type="disulfide bond" evidence="7">
    <location>
        <begin position="42"/>
        <end position="60"/>
    </location>
</feature>
<dbReference type="EMBL" id="MF683365">
    <property type="protein sequence ID" value="ATU82506.1"/>
    <property type="molecule type" value="mRNA"/>
</dbReference>
<evidence type="ECO:0000256" key="4">
    <source>
        <dbReference type="ARBA" id="ARBA00022900"/>
    </source>
</evidence>
<dbReference type="InterPro" id="IPR036201">
    <property type="entry name" value="Pacifastin_dom_sf"/>
</dbReference>
<evidence type="ECO:0000256" key="2">
    <source>
        <dbReference type="ARBA" id="ARBA00022525"/>
    </source>
</evidence>
<evidence type="ECO:0000256" key="1">
    <source>
        <dbReference type="ARBA" id="ARBA00004613"/>
    </source>
</evidence>
<protein>
    <submittedName>
        <fullName evidence="10">Venom pacifastin domain containing protein 1</fullName>
    </submittedName>
</protein>
<dbReference type="SUPFAM" id="SSF57283">
    <property type="entry name" value="PMP inhibitors"/>
    <property type="match status" value="3"/>
</dbReference>
<dbReference type="AlphaFoldDB" id="A0A2K8JNQ7"/>
<feature type="domain" description="Pacifastin" evidence="9">
    <location>
        <begin position="29"/>
        <end position="63"/>
    </location>
</feature>
<dbReference type="GO" id="GO:0004867">
    <property type="term" value="F:serine-type endopeptidase inhibitor activity"/>
    <property type="evidence" value="ECO:0007669"/>
    <property type="project" value="UniProtKB-UniRule"/>
</dbReference>
<feature type="disulfide bond" evidence="7">
    <location>
        <begin position="91"/>
        <end position="109"/>
    </location>
</feature>
<feature type="disulfide bond" evidence="7">
    <location>
        <begin position="32"/>
        <end position="47"/>
    </location>
</feature>